<feature type="non-terminal residue" evidence="1">
    <location>
        <position position="32"/>
    </location>
</feature>
<gene>
    <name evidence="1" type="ORF">S01H4_54812</name>
</gene>
<dbReference type="AlphaFoldDB" id="X1D6B4"/>
<proteinExistence type="predicted"/>
<organism evidence="1">
    <name type="scientific">marine sediment metagenome</name>
    <dbReference type="NCBI Taxonomy" id="412755"/>
    <lineage>
        <taxon>unclassified sequences</taxon>
        <taxon>metagenomes</taxon>
        <taxon>ecological metagenomes</taxon>
    </lineage>
</organism>
<comment type="caution">
    <text evidence="1">The sequence shown here is derived from an EMBL/GenBank/DDBJ whole genome shotgun (WGS) entry which is preliminary data.</text>
</comment>
<evidence type="ECO:0000313" key="1">
    <source>
        <dbReference type="EMBL" id="GAH15762.1"/>
    </source>
</evidence>
<accession>X1D6B4</accession>
<name>X1D6B4_9ZZZZ</name>
<dbReference type="EMBL" id="BART01031570">
    <property type="protein sequence ID" value="GAH15762.1"/>
    <property type="molecule type" value="Genomic_DNA"/>
</dbReference>
<reference evidence="1" key="1">
    <citation type="journal article" date="2014" name="Front. Microbiol.">
        <title>High frequency of phylogenetically diverse reductive dehalogenase-homologous genes in deep subseafloor sedimentary metagenomes.</title>
        <authorList>
            <person name="Kawai M."/>
            <person name="Futagami T."/>
            <person name="Toyoda A."/>
            <person name="Takaki Y."/>
            <person name="Nishi S."/>
            <person name="Hori S."/>
            <person name="Arai W."/>
            <person name="Tsubouchi T."/>
            <person name="Morono Y."/>
            <person name="Uchiyama I."/>
            <person name="Ito T."/>
            <person name="Fujiyama A."/>
            <person name="Inagaki F."/>
            <person name="Takami H."/>
        </authorList>
    </citation>
    <scope>NUCLEOTIDE SEQUENCE</scope>
    <source>
        <strain evidence="1">Expedition CK06-06</strain>
    </source>
</reference>
<sequence length="32" mass="3611">MWLSLAEIGQELGLYPGGLWKNSTPDYPHYSS</sequence>
<protein>
    <submittedName>
        <fullName evidence="1">Uncharacterized protein</fullName>
    </submittedName>
</protein>